<gene>
    <name evidence="2" type="ORF">BSZ37_20305</name>
</gene>
<evidence type="ECO:0000313" key="2">
    <source>
        <dbReference type="EMBL" id="PAP74528.1"/>
    </source>
</evidence>
<dbReference type="RefSeq" id="WP_095512492.1">
    <property type="nucleotide sequence ID" value="NZ_MQWD01000005.1"/>
</dbReference>
<comment type="caution">
    <text evidence="2">The sequence shown here is derived from an EMBL/GenBank/DDBJ whole genome shotgun (WGS) entry which is preliminary data.</text>
</comment>
<evidence type="ECO:0000313" key="3">
    <source>
        <dbReference type="Proteomes" id="UP000216339"/>
    </source>
</evidence>
<feature type="transmembrane region" description="Helical" evidence="1">
    <location>
        <begin position="78"/>
        <end position="96"/>
    </location>
</feature>
<feature type="transmembrane region" description="Helical" evidence="1">
    <location>
        <begin position="6"/>
        <end position="23"/>
    </location>
</feature>
<dbReference type="EMBL" id="MQWD01000005">
    <property type="protein sequence ID" value="PAP74528.1"/>
    <property type="molecule type" value="Genomic_DNA"/>
</dbReference>
<keyword evidence="3" id="KW-1185">Reference proteome</keyword>
<dbReference type="AlphaFoldDB" id="A0A271IUC2"/>
<protein>
    <submittedName>
        <fullName evidence="2">Uncharacterized protein</fullName>
    </submittedName>
</protein>
<keyword evidence="1" id="KW-0812">Transmembrane</keyword>
<feature type="transmembrane region" description="Helical" evidence="1">
    <location>
        <begin position="117"/>
        <end position="140"/>
    </location>
</feature>
<sequence length="143" mass="15137">MTPLGAHTLVTVGLVGLALNGVWEAVQLRPLYTCWERWSPWQRVLFPLSAVLGDGVAVVAVAWVAGRLVGAEALTPPGVAGWLVLLGLALPLAVLLERAALALDLWRYRPAMPTARVFGRDVGLAPVAQITVLPALSVALTTM</sequence>
<accession>A0A271IUC2</accession>
<feature type="transmembrane region" description="Helical" evidence="1">
    <location>
        <begin position="44"/>
        <end position="66"/>
    </location>
</feature>
<keyword evidence="1" id="KW-0472">Membrane</keyword>
<keyword evidence="1" id="KW-1133">Transmembrane helix</keyword>
<evidence type="ECO:0000256" key="1">
    <source>
        <dbReference type="SAM" id="Phobius"/>
    </source>
</evidence>
<dbReference type="Proteomes" id="UP000216339">
    <property type="component" value="Unassembled WGS sequence"/>
</dbReference>
<reference evidence="2 3" key="1">
    <citation type="submission" date="2016-11" db="EMBL/GenBank/DDBJ databases">
        <title>Study of marine rhodopsin-containing bacteria.</title>
        <authorList>
            <person name="Yoshizawa S."/>
            <person name="Kumagai Y."/>
            <person name="Kogure K."/>
        </authorList>
    </citation>
    <scope>NUCLEOTIDE SEQUENCE [LARGE SCALE GENOMIC DNA]</scope>
    <source>
        <strain evidence="2 3">SAORIC-28</strain>
    </source>
</reference>
<organism evidence="2 3">
    <name type="scientific">Rubrivirga marina</name>
    <dbReference type="NCBI Taxonomy" id="1196024"/>
    <lineage>
        <taxon>Bacteria</taxon>
        <taxon>Pseudomonadati</taxon>
        <taxon>Rhodothermota</taxon>
        <taxon>Rhodothermia</taxon>
        <taxon>Rhodothermales</taxon>
        <taxon>Rubricoccaceae</taxon>
        <taxon>Rubrivirga</taxon>
    </lineage>
</organism>
<proteinExistence type="predicted"/>
<name>A0A271IUC2_9BACT</name>